<dbReference type="Proteomes" id="UP000648908">
    <property type="component" value="Unassembled WGS sequence"/>
</dbReference>
<reference evidence="2" key="1">
    <citation type="submission" date="2021-01" db="EMBL/GenBank/DDBJ databases">
        <title>Tabrizicola alba sp. nov. a motile alkaliphilic bacterium isolated from a soda lake.</title>
        <authorList>
            <person name="Szuroczki S."/>
            <person name="Abbaszade G."/>
            <person name="Schumann P."/>
            <person name="Toth E."/>
        </authorList>
    </citation>
    <scope>NUCLEOTIDE SEQUENCE</scope>
    <source>
        <strain evidence="2">DMG-N-6</strain>
    </source>
</reference>
<keyword evidence="3" id="KW-1185">Reference proteome</keyword>
<sequence>MSEDQQKSRLKQEIDSNLKRVYDTVLQEDIPDRFKDLLAQLRAKDSQREQK</sequence>
<name>A0A8K0V987_9RHOB</name>
<accession>A0A8K0V987</accession>
<evidence type="ECO:0000313" key="2">
    <source>
        <dbReference type="EMBL" id="MBL4915725.1"/>
    </source>
</evidence>
<dbReference type="AlphaFoldDB" id="A0A8K0V987"/>
<organism evidence="2 3">
    <name type="scientific">Szabonella alba</name>
    <dbReference type="NCBI Taxonomy" id="2804194"/>
    <lineage>
        <taxon>Bacteria</taxon>
        <taxon>Pseudomonadati</taxon>
        <taxon>Pseudomonadota</taxon>
        <taxon>Alphaproteobacteria</taxon>
        <taxon>Rhodobacterales</taxon>
        <taxon>Paracoccaceae</taxon>
        <taxon>Szabonella</taxon>
    </lineage>
</organism>
<dbReference type="RefSeq" id="WP_202686303.1">
    <property type="nucleotide sequence ID" value="NZ_JAESVN010000001.1"/>
</dbReference>
<feature type="domain" description="Anti-sigma factor NepR" evidence="1">
    <location>
        <begin position="12"/>
        <end position="45"/>
    </location>
</feature>
<evidence type="ECO:0000259" key="1">
    <source>
        <dbReference type="Pfam" id="PF18557"/>
    </source>
</evidence>
<comment type="caution">
    <text evidence="2">The sequence shown here is derived from an EMBL/GenBank/DDBJ whole genome shotgun (WGS) entry which is preliminary data.</text>
</comment>
<dbReference type="EMBL" id="JAESVN010000001">
    <property type="protein sequence ID" value="MBL4915725.1"/>
    <property type="molecule type" value="Genomic_DNA"/>
</dbReference>
<dbReference type="InterPro" id="IPR041649">
    <property type="entry name" value="NepR"/>
</dbReference>
<gene>
    <name evidence="2" type="ORF">JL811_00705</name>
</gene>
<evidence type="ECO:0000313" key="3">
    <source>
        <dbReference type="Proteomes" id="UP000648908"/>
    </source>
</evidence>
<protein>
    <submittedName>
        <fullName evidence="2">Transcriptional regulator</fullName>
    </submittedName>
</protein>
<proteinExistence type="predicted"/>
<dbReference type="Pfam" id="PF18557">
    <property type="entry name" value="NepR"/>
    <property type="match status" value="1"/>
</dbReference>